<proteinExistence type="predicted"/>
<dbReference type="Proteomes" id="UP000095413">
    <property type="component" value="Unassembled WGS sequence"/>
</dbReference>
<organism evidence="2 3">
    <name type="scientific">Blautia obeum</name>
    <dbReference type="NCBI Taxonomy" id="40520"/>
    <lineage>
        <taxon>Bacteria</taxon>
        <taxon>Bacillati</taxon>
        <taxon>Bacillota</taxon>
        <taxon>Clostridia</taxon>
        <taxon>Lachnospirales</taxon>
        <taxon>Lachnospiraceae</taxon>
        <taxon>Blautia</taxon>
    </lineage>
</organism>
<name>A0A174RN01_9FIRM</name>
<dbReference type="RefSeq" id="WP_055056616.1">
    <property type="nucleotide sequence ID" value="NZ_CZBA01000018.1"/>
</dbReference>
<feature type="coiled-coil region" evidence="1">
    <location>
        <begin position="15"/>
        <end position="42"/>
    </location>
</feature>
<gene>
    <name evidence="2" type="ORF">ERS852533_02753</name>
</gene>
<keyword evidence="1" id="KW-0175">Coiled coil</keyword>
<evidence type="ECO:0000313" key="3">
    <source>
        <dbReference type="Proteomes" id="UP000095413"/>
    </source>
</evidence>
<protein>
    <submittedName>
        <fullName evidence="2">Uncharacterized protein</fullName>
    </submittedName>
</protein>
<evidence type="ECO:0000256" key="1">
    <source>
        <dbReference type="SAM" id="Coils"/>
    </source>
</evidence>
<dbReference type="EMBL" id="CZBA01000018">
    <property type="protein sequence ID" value="CUP84360.1"/>
    <property type="molecule type" value="Genomic_DNA"/>
</dbReference>
<dbReference type="OrthoDB" id="2057072at2"/>
<dbReference type="GeneID" id="96229490"/>
<dbReference type="AlphaFoldDB" id="A0A174RN01"/>
<evidence type="ECO:0000313" key="2">
    <source>
        <dbReference type="EMBL" id="CUP84360.1"/>
    </source>
</evidence>
<reference evidence="2 3" key="1">
    <citation type="submission" date="2015-09" db="EMBL/GenBank/DDBJ databases">
        <authorList>
            <consortium name="Pathogen Informatics"/>
        </authorList>
    </citation>
    <scope>NUCLEOTIDE SEQUENCE [LARGE SCALE GENOMIC DNA]</scope>
    <source>
        <strain evidence="2 3">2789STDY5834921</strain>
    </source>
</reference>
<sequence length="164" mass="19521">MKIEHFYYDEQEKWLAQMKAAMEKHDAKLSEEERTLEQKKSDMELQNIIQNAEREEKQTYRIVNTEKYCWFKNITKRVIQFAQLSGCNIKIETLSSMDAVIKMQTGCIWLLSDGEAAQQDKRVIQELIDQAEHVYIGNSEREGKKVLDMEFVFRLYEKLKKTEN</sequence>
<accession>A0A174RN01</accession>